<dbReference type="SUPFAM" id="SSF53474">
    <property type="entry name" value="alpha/beta-Hydrolases"/>
    <property type="match status" value="1"/>
</dbReference>
<dbReference type="GO" id="GO:0016787">
    <property type="term" value="F:hydrolase activity"/>
    <property type="evidence" value="ECO:0007669"/>
    <property type="project" value="UniProtKB-KW"/>
</dbReference>
<dbReference type="PANTHER" id="PTHR48098">
    <property type="entry name" value="ENTEROCHELIN ESTERASE-RELATED"/>
    <property type="match status" value="1"/>
</dbReference>
<proteinExistence type="predicted"/>
<protein>
    <submittedName>
        <fullName evidence="1">Alpha/Beta hydrolase fold</fullName>
    </submittedName>
</protein>
<keyword evidence="2" id="KW-1185">Reference proteome</keyword>
<organism evidence="1 2">
    <name type="scientific">Propionibacterium ruminifibrarum</name>
    <dbReference type="NCBI Taxonomy" id="1962131"/>
    <lineage>
        <taxon>Bacteria</taxon>
        <taxon>Bacillati</taxon>
        <taxon>Actinomycetota</taxon>
        <taxon>Actinomycetes</taxon>
        <taxon>Propionibacteriales</taxon>
        <taxon>Propionibacteriaceae</taxon>
        <taxon>Propionibacterium</taxon>
    </lineage>
</organism>
<dbReference type="InterPro" id="IPR050583">
    <property type="entry name" value="Mycobacterial_A85_antigen"/>
</dbReference>
<dbReference type="Proteomes" id="UP000265962">
    <property type="component" value="Unassembled WGS sequence"/>
</dbReference>
<dbReference type="EMBL" id="OMOH01000004">
    <property type="protein sequence ID" value="SPF68256.1"/>
    <property type="molecule type" value="Genomic_DNA"/>
</dbReference>
<name>A0A375I0C7_9ACTN</name>
<dbReference type="Gene3D" id="3.40.50.1820">
    <property type="entry name" value="alpha/beta hydrolase"/>
    <property type="match status" value="1"/>
</dbReference>
<evidence type="ECO:0000313" key="2">
    <source>
        <dbReference type="Proteomes" id="UP000265962"/>
    </source>
</evidence>
<keyword evidence="1" id="KW-0378">Hydrolase</keyword>
<dbReference type="Pfam" id="PF00756">
    <property type="entry name" value="Esterase"/>
    <property type="match status" value="1"/>
</dbReference>
<dbReference type="InterPro" id="IPR000801">
    <property type="entry name" value="Esterase-like"/>
</dbReference>
<dbReference type="RefSeq" id="WP_182858594.1">
    <property type="nucleotide sequence ID" value="NZ_OMOH01000004.1"/>
</dbReference>
<evidence type="ECO:0000313" key="1">
    <source>
        <dbReference type="EMBL" id="SPF68256.1"/>
    </source>
</evidence>
<sequence length="233" mass="25561">MSEHDNQPGRRAMRVGGKDVTVFPATGQDAPLVLLHTVRGEGPLVHDAVRELTDSPFSLAAIGDLNWDDDMTPWPIPPISADDSPCAGLADHHLATLTQEILPEVGAGLPSEPSFIALSGYSLAGLFAVYALYRTDVFDRVASASGSFWYPGFIDFATTHEPVKKPDCVYFSLGDTEENSPYPILQPVRTNTERLAEWYRGQGVRTTFELNPGDHFRQGVERLAKAIAWVLDH</sequence>
<dbReference type="InterPro" id="IPR029058">
    <property type="entry name" value="AB_hydrolase_fold"/>
</dbReference>
<dbReference type="AlphaFoldDB" id="A0A375I0C7"/>
<accession>A0A375I0C7</accession>
<gene>
    <name evidence="1" type="ORF">PROPJV5_1199</name>
</gene>
<reference evidence="2" key="1">
    <citation type="submission" date="2018-02" db="EMBL/GenBank/DDBJ databases">
        <authorList>
            <person name="Hornung B."/>
        </authorList>
    </citation>
    <scope>NUCLEOTIDE SEQUENCE [LARGE SCALE GENOMIC DNA]</scope>
</reference>
<dbReference type="PANTHER" id="PTHR48098:SF6">
    <property type="entry name" value="FERRI-BACILLIBACTIN ESTERASE BESA"/>
    <property type="match status" value="1"/>
</dbReference>